<dbReference type="STRING" id="461836.A0A0L0D106"/>
<dbReference type="RefSeq" id="XP_013762900.1">
    <property type="nucleotide sequence ID" value="XM_013907446.1"/>
</dbReference>
<feature type="compositionally biased region" description="Low complexity" evidence="6">
    <location>
        <begin position="1225"/>
        <end position="1250"/>
    </location>
</feature>
<protein>
    <recommendedName>
        <fullName evidence="2">histidine kinase</fullName>
        <ecNumber evidence="2">2.7.13.3</ecNumber>
    </recommendedName>
</protein>
<dbReference type="SUPFAM" id="SSF55874">
    <property type="entry name" value="ATPase domain of HSP90 chaperone/DNA topoisomerase II/histidine kinase"/>
    <property type="match status" value="1"/>
</dbReference>
<accession>A0A0L0D106</accession>
<dbReference type="GO" id="GO:0009927">
    <property type="term" value="F:histidine phosphotransfer kinase activity"/>
    <property type="evidence" value="ECO:0007669"/>
    <property type="project" value="TreeGrafter"/>
</dbReference>
<feature type="compositionally biased region" description="Polar residues" evidence="6">
    <location>
        <begin position="393"/>
        <end position="407"/>
    </location>
</feature>
<feature type="compositionally biased region" description="Low complexity" evidence="6">
    <location>
        <begin position="801"/>
        <end position="819"/>
    </location>
</feature>
<dbReference type="PROSITE" id="PS50109">
    <property type="entry name" value="HIS_KIN"/>
    <property type="match status" value="1"/>
</dbReference>
<feature type="compositionally biased region" description="Low complexity" evidence="6">
    <location>
        <begin position="1401"/>
        <end position="1417"/>
    </location>
</feature>
<evidence type="ECO:0000256" key="3">
    <source>
        <dbReference type="ARBA" id="ARBA00022679"/>
    </source>
</evidence>
<evidence type="ECO:0000313" key="9">
    <source>
        <dbReference type="EMBL" id="KNC45912.1"/>
    </source>
</evidence>
<reference evidence="9 10" key="1">
    <citation type="submission" date="2010-05" db="EMBL/GenBank/DDBJ databases">
        <title>The Genome Sequence of Thecamonas trahens ATCC 50062.</title>
        <authorList>
            <consortium name="The Broad Institute Genome Sequencing Platform"/>
            <person name="Russ C."/>
            <person name="Cuomo C."/>
            <person name="Shea T."/>
            <person name="Young S.K."/>
            <person name="Zeng Q."/>
            <person name="Koehrsen M."/>
            <person name="Haas B."/>
            <person name="Borodovsky M."/>
            <person name="Guigo R."/>
            <person name="Alvarado L."/>
            <person name="Berlin A."/>
            <person name="Bochicchio J."/>
            <person name="Borenstein D."/>
            <person name="Chapman S."/>
            <person name="Chen Z."/>
            <person name="Freedman E."/>
            <person name="Gellesch M."/>
            <person name="Goldberg J."/>
            <person name="Griggs A."/>
            <person name="Gujja S."/>
            <person name="Heilman E."/>
            <person name="Heiman D."/>
            <person name="Hepburn T."/>
            <person name="Howarth C."/>
            <person name="Jen D."/>
            <person name="Larson L."/>
            <person name="Mehta T."/>
            <person name="Park D."/>
            <person name="Pearson M."/>
            <person name="Roberts A."/>
            <person name="Saif S."/>
            <person name="Shenoy N."/>
            <person name="Sisk P."/>
            <person name="Stolte C."/>
            <person name="Sykes S."/>
            <person name="Thomson T."/>
            <person name="Walk T."/>
            <person name="White J."/>
            <person name="Yandava C."/>
            <person name="Burger G."/>
            <person name="Gray M.W."/>
            <person name="Holland P.W.H."/>
            <person name="King N."/>
            <person name="Lang F.B.F."/>
            <person name="Roger A.J."/>
            <person name="Ruiz-Trillo I."/>
            <person name="Lander E."/>
            <person name="Nusbaum C."/>
        </authorList>
    </citation>
    <scope>NUCLEOTIDE SEQUENCE [LARGE SCALE GENOMIC DNA]</scope>
    <source>
        <strain evidence="9 10">ATCC 50062</strain>
    </source>
</reference>
<dbReference type="InterPro" id="IPR001789">
    <property type="entry name" value="Sig_transdc_resp-reg_receiver"/>
</dbReference>
<feature type="domain" description="Response regulatory" evidence="8">
    <location>
        <begin position="1261"/>
        <end position="1388"/>
    </location>
</feature>
<dbReference type="InterPro" id="IPR005467">
    <property type="entry name" value="His_kinase_dom"/>
</dbReference>
<dbReference type="Pfam" id="PF00072">
    <property type="entry name" value="Response_reg"/>
    <property type="match status" value="1"/>
</dbReference>
<sequence length="1487" mass="157749">MSLRLLIHNAHTRTVKYGNEPFLEFAGYGTPLLAAQLAQFPLSSLVVPLDSSPLALSVTPSPDSTAFPPAHVWILVGFSKWVACETSSGWLNETNVLVATAVLRLLTSEEVGGAEPPPLPPITSLNSTASKLHNLRSATRLPRPRSSSLPSADSLFEASIIRASMTDFAMRSPVKHSIKSHLMRRQHTSVLSARKLAPSPSLLTDESASSLGGESADLLDYQSAYREPPNPASPLGVSISLKRRGFNSRFSSPKRSMSEAVMAGCISPKQQRSRTSSLRESSLLPHSRSFMTSPSSSKHDLSFKRFRLSSLPDTSEEASLDGGRPSQPLSTSRSTSSSMGSLDSGVSTTKGKSSAGSGTSSKCGSASDVDAAGTADSASQLAIDVMAMPGESSGHSPNSVTSSDSPRNTEFVALGIDKWVPPEPDSRSSQAILPPLAATFARGQPPEIPPEDVLPTFFAMLFESLPPNSYLLVIQQTPDGELISQASPEAALVLESDSLVGTDVWKSVHPDDLEFKDTMYAAAAAEGARPGSRFTCHARYRRFTNSGALVMIDATIFLVKTATSAAVMGVLEVDNTSALVSLANARRLTSLVGSLDLGVLLVSRPPPHELDPASILEVAILDATVCLTINSRMAEFLDLPLNIDLAPLAGTALSELGASLDFLSTLAPLLLAGESVHGREVAVRTSAENGGIVDDDSMDCGESRPVRYFRMDVVAIIDDEYLITYQDVTPEKQLLVETVRNFKLASERESDQIERQALQEFLRCTSHDIRTPLQGVTSAALLLHSNLLEYAPATDAWDGATSFRDSSPSDSSPTADSAPITMTSSDVRPNSTSPTSPEPRRRPSSVAGTLVPPDSVSPPTSPSKGRPTTSHSLNSHSSDGELRRNHSISSARSFGSKGPAGGDSNDSFRLDIADSLELVDIISASAQMVEMIISNVLDVEAIKHGGIDLELAPCALLSRLEALISVLRYSTSHKANVVLNVTLPEFIPPVVCDAPRLLRAVMNLLTNAIKFTEEGTVELEVRFMTASPADQGEISGTLSATIHFVVRDTGCGMSPAELARIGTLYAHKPIEEGGGSGIGLYNVVHSLAGMGSQLHITSEPDVGTTASFSIVCPLQLSAHTEGVEHLSPRSKSPGRNFPPIAILSQPSSHDHVANLAIPAPVASIISSPTKPAKLRVRTTNNPRARRKSISQLLSGESEPSRPLATSTPLQTVPEAVSPKKTSRTSSELAGSAPASSSADAAAASRPSTRSARPRNRDGPMHVLFVEDNVINRKVGKRLLEKMGHTVTVACDGGEAHDMLLTTETPTYDLVFMDISMPVMRGTEVTAKFRAWEKEALAADPSRPYTPIYALTGNVTEEDRAACYEAGCDGFLTKPCTPATLQRAFDEVRSALPIELLRRPGVPSTPTTPTSPISVSITPRHDVSGVPDLRIGGGSQSSVSVCISVEPGGTISASPSPRTLSVVSSDADSDESDFQSSSTDGSYSEECH</sequence>
<dbReference type="eggNOG" id="KOG0519">
    <property type="taxonomic scope" value="Eukaryota"/>
</dbReference>
<keyword evidence="4" id="KW-0418">Kinase</keyword>
<dbReference type="InterPro" id="IPR036890">
    <property type="entry name" value="HATPase_C_sf"/>
</dbReference>
<keyword evidence="10" id="KW-1185">Reference proteome</keyword>
<dbReference type="EMBL" id="GL349433">
    <property type="protein sequence ID" value="KNC45912.1"/>
    <property type="molecule type" value="Genomic_DNA"/>
</dbReference>
<dbReference type="SMART" id="SM00387">
    <property type="entry name" value="HATPase_c"/>
    <property type="match status" value="1"/>
</dbReference>
<dbReference type="PROSITE" id="PS50110">
    <property type="entry name" value="RESPONSE_REGULATORY"/>
    <property type="match status" value="1"/>
</dbReference>
<dbReference type="PANTHER" id="PTHR43047">
    <property type="entry name" value="TWO-COMPONENT HISTIDINE PROTEIN KINASE"/>
    <property type="match status" value="1"/>
</dbReference>
<feature type="region of interest" description="Disordered" evidence="6">
    <location>
        <begin position="801"/>
        <end position="903"/>
    </location>
</feature>
<dbReference type="OrthoDB" id="10266508at2759"/>
<name>A0A0L0D106_THETB</name>
<feature type="region of interest" description="Disordered" evidence="6">
    <location>
        <begin position="248"/>
        <end position="298"/>
    </location>
</feature>
<feature type="compositionally biased region" description="Basic residues" evidence="6">
    <location>
        <begin position="177"/>
        <end position="187"/>
    </location>
</feature>
<evidence type="ECO:0000259" key="8">
    <source>
        <dbReference type="PROSITE" id="PS50110"/>
    </source>
</evidence>
<evidence type="ECO:0000256" key="4">
    <source>
        <dbReference type="ARBA" id="ARBA00022777"/>
    </source>
</evidence>
<dbReference type="CDD" id="cd17546">
    <property type="entry name" value="REC_hyHK_CKI1_RcsC-like"/>
    <property type="match status" value="1"/>
</dbReference>
<dbReference type="InterPro" id="IPR003594">
    <property type="entry name" value="HATPase_dom"/>
</dbReference>
<keyword evidence="5" id="KW-0597">Phosphoprotein</keyword>
<proteinExistence type="predicted"/>
<dbReference type="InterPro" id="IPR011006">
    <property type="entry name" value="CheY-like_superfamily"/>
</dbReference>
<dbReference type="Gene3D" id="3.30.565.10">
    <property type="entry name" value="Histidine kinase-like ATPase, C-terminal domain"/>
    <property type="match status" value="1"/>
</dbReference>
<feature type="compositionally biased region" description="Low complexity" evidence="6">
    <location>
        <begin position="324"/>
        <end position="367"/>
    </location>
</feature>
<dbReference type="GO" id="GO:0005886">
    <property type="term" value="C:plasma membrane"/>
    <property type="evidence" value="ECO:0007669"/>
    <property type="project" value="TreeGrafter"/>
</dbReference>
<feature type="region of interest" description="Disordered" evidence="6">
    <location>
        <begin position="311"/>
        <end position="371"/>
    </location>
</feature>
<feature type="compositionally biased region" description="Polar residues" evidence="6">
    <location>
        <begin position="866"/>
        <end position="877"/>
    </location>
</feature>
<dbReference type="SUPFAM" id="SSF52172">
    <property type="entry name" value="CheY-like"/>
    <property type="match status" value="1"/>
</dbReference>
<feature type="compositionally biased region" description="Polar residues" evidence="6">
    <location>
        <begin position="201"/>
        <end position="212"/>
    </location>
</feature>
<feature type="compositionally biased region" description="Low complexity" evidence="6">
    <location>
        <begin position="273"/>
        <end position="284"/>
    </location>
</feature>
<evidence type="ECO:0000259" key="7">
    <source>
        <dbReference type="PROSITE" id="PS50109"/>
    </source>
</evidence>
<dbReference type="Proteomes" id="UP000054408">
    <property type="component" value="Unassembled WGS sequence"/>
</dbReference>
<feature type="region of interest" description="Disordered" evidence="6">
    <location>
        <begin position="177"/>
        <end position="213"/>
    </location>
</feature>
<dbReference type="Gene3D" id="1.10.287.130">
    <property type="match status" value="1"/>
</dbReference>
<comment type="catalytic activity">
    <reaction evidence="1">
        <text>ATP + protein L-histidine = ADP + protein N-phospho-L-histidine.</text>
        <dbReference type="EC" id="2.7.13.3"/>
    </reaction>
</comment>
<dbReference type="EC" id="2.7.13.3" evidence="2"/>
<dbReference type="Pfam" id="PF02518">
    <property type="entry name" value="HATPase_c"/>
    <property type="match status" value="1"/>
</dbReference>
<evidence type="ECO:0000256" key="2">
    <source>
        <dbReference type="ARBA" id="ARBA00012438"/>
    </source>
</evidence>
<feature type="region of interest" description="Disordered" evidence="6">
    <location>
        <begin position="1398"/>
        <end position="1487"/>
    </location>
</feature>
<keyword evidence="3" id="KW-0808">Transferase</keyword>
<evidence type="ECO:0000256" key="5">
    <source>
        <dbReference type="PROSITE-ProRule" id="PRU00169"/>
    </source>
</evidence>
<dbReference type="Gene3D" id="3.40.50.2300">
    <property type="match status" value="1"/>
</dbReference>
<feature type="modified residue" description="4-aspartylphosphate" evidence="5">
    <location>
        <position position="1313"/>
    </location>
</feature>
<evidence type="ECO:0000256" key="6">
    <source>
        <dbReference type="SAM" id="MobiDB-lite"/>
    </source>
</evidence>
<feature type="domain" description="Histidine kinase" evidence="7">
    <location>
        <begin position="917"/>
        <end position="1114"/>
    </location>
</feature>
<gene>
    <name evidence="9" type="ORF">AMSG_00027</name>
</gene>
<feature type="region of interest" description="Disordered" evidence="6">
    <location>
        <begin position="1171"/>
        <end position="1259"/>
    </location>
</feature>
<dbReference type="InterPro" id="IPR003661">
    <property type="entry name" value="HisK_dim/P_dom"/>
</dbReference>
<evidence type="ECO:0000256" key="1">
    <source>
        <dbReference type="ARBA" id="ARBA00000085"/>
    </source>
</evidence>
<dbReference type="GO" id="GO:0000155">
    <property type="term" value="F:phosphorelay sensor kinase activity"/>
    <property type="evidence" value="ECO:0007669"/>
    <property type="project" value="InterPro"/>
</dbReference>
<feature type="region of interest" description="Disordered" evidence="6">
    <location>
        <begin position="388"/>
        <end position="407"/>
    </location>
</feature>
<dbReference type="SMART" id="SM00448">
    <property type="entry name" value="REC"/>
    <property type="match status" value="1"/>
</dbReference>
<dbReference type="CDD" id="cd00082">
    <property type="entry name" value="HisKA"/>
    <property type="match status" value="1"/>
</dbReference>
<organism evidence="9 10">
    <name type="scientific">Thecamonas trahens ATCC 50062</name>
    <dbReference type="NCBI Taxonomy" id="461836"/>
    <lineage>
        <taxon>Eukaryota</taxon>
        <taxon>Apusozoa</taxon>
        <taxon>Apusomonadida</taxon>
        <taxon>Apusomonadidae</taxon>
        <taxon>Thecamonas</taxon>
    </lineage>
</organism>
<dbReference type="GeneID" id="25559858"/>
<dbReference type="PANTHER" id="PTHR43047:SF65">
    <property type="entry name" value="CHEY-HOMOLOGOUS RECEIVER DOMAIN AND PAS DOMAIN-CONTAINING PROTEIN"/>
    <property type="match status" value="1"/>
</dbReference>
<evidence type="ECO:0000313" key="10">
    <source>
        <dbReference type="Proteomes" id="UP000054408"/>
    </source>
</evidence>